<protein>
    <submittedName>
        <fullName evidence="1">Uncharacterized protein</fullName>
    </submittedName>
</protein>
<proteinExistence type="predicted"/>
<accession>A0ABP7Q273</accession>
<comment type="caution">
    <text evidence="1">The sequence shown here is derived from an EMBL/GenBank/DDBJ whole genome shotgun (WGS) entry which is preliminary data.</text>
</comment>
<dbReference type="Pfam" id="PF19674">
    <property type="entry name" value="DUF6177"/>
    <property type="match status" value="1"/>
</dbReference>
<dbReference type="InterPro" id="IPR046175">
    <property type="entry name" value="DUF6177"/>
</dbReference>
<name>A0ABP7Q273_9ACTN</name>
<organism evidence="1 2">
    <name type="scientific">Streptomyces plumbiresistens</name>
    <dbReference type="NCBI Taxonomy" id="511811"/>
    <lineage>
        <taxon>Bacteria</taxon>
        <taxon>Bacillati</taxon>
        <taxon>Actinomycetota</taxon>
        <taxon>Actinomycetes</taxon>
        <taxon>Kitasatosporales</taxon>
        <taxon>Streptomycetaceae</taxon>
        <taxon>Streptomyces</taxon>
    </lineage>
</organism>
<sequence length="465" mass="49895">MTQDVLALTPKMPDVRTVLAGLYAGGPEVRVARSADESKLQLQGEAGQTLVSFEAPLFVQVQGEVERLLGPGVGVDAPVWWTEIHSNTAYETAGHLAGSIGARLIAVLGGAVWPPAVTGETDVVETPPGETAPHTPAGVDMITDRAVVVIQDRPVVAATASLTEIMRTAAEAERELQIVTPPATRLTLPTRTLLGRLPSRWVVRDSERGYHDGLTGAVLHWTDGHFAPPAENPQTTDAFKRQPSSAGQRQLILAIRTIHPAGEPLVLGGALETAWRALTGSPPAGWSTAEPVNVPWSRRQLTDLARTRAQNSDPTWLIAIGDPDRPALATVNVTHTPAGIEEHITMALGYYEDQEHPTSDVLSDLAETFASRHNLATMLTQSRTARADLTTPAHFEPIPIPLTLTLGPIAVRDLGANRLRAAQTGLPFTQLGSLAHPAIHYIFGDGTDPAALEQLRQIYTRFKTK</sequence>
<dbReference type="RefSeq" id="WP_345560507.1">
    <property type="nucleotide sequence ID" value="NZ_BAAAZX010000001.1"/>
</dbReference>
<dbReference type="Proteomes" id="UP001500456">
    <property type="component" value="Unassembled WGS sequence"/>
</dbReference>
<dbReference type="EMBL" id="BAAAZX010000001">
    <property type="protein sequence ID" value="GAA3974981.1"/>
    <property type="molecule type" value="Genomic_DNA"/>
</dbReference>
<evidence type="ECO:0000313" key="2">
    <source>
        <dbReference type="Proteomes" id="UP001500456"/>
    </source>
</evidence>
<evidence type="ECO:0000313" key="1">
    <source>
        <dbReference type="EMBL" id="GAA3974981.1"/>
    </source>
</evidence>
<reference evidence="2" key="1">
    <citation type="journal article" date="2019" name="Int. J. Syst. Evol. Microbiol.">
        <title>The Global Catalogue of Microorganisms (GCM) 10K type strain sequencing project: providing services to taxonomists for standard genome sequencing and annotation.</title>
        <authorList>
            <consortium name="The Broad Institute Genomics Platform"/>
            <consortium name="The Broad Institute Genome Sequencing Center for Infectious Disease"/>
            <person name="Wu L."/>
            <person name="Ma J."/>
        </authorList>
    </citation>
    <scope>NUCLEOTIDE SEQUENCE [LARGE SCALE GENOMIC DNA]</scope>
    <source>
        <strain evidence="2">JCM 16924</strain>
    </source>
</reference>
<keyword evidence="2" id="KW-1185">Reference proteome</keyword>
<gene>
    <name evidence="1" type="ORF">GCM10022232_02910</name>
</gene>